<protein>
    <submittedName>
        <fullName evidence="4">ShKT domain-containing protein</fullName>
    </submittedName>
</protein>
<feature type="domain" description="ShKT" evidence="2">
    <location>
        <begin position="41"/>
        <end position="75"/>
    </location>
</feature>
<comment type="caution">
    <text evidence="1">Lacks conserved residue(s) required for the propagation of feature annotation.</text>
</comment>
<name>A0A0M3IK53_ASCLU</name>
<feature type="disulfide bond" evidence="1">
    <location>
        <begin position="41"/>
        <end position="75"/>
    </location>
</feature>
<sequence>MFHLIHQFKELSKNNGPASMTTTEALPMSLTASKDVPVKDCEDFAKNCVERAEFCSNAAFTQFMTHFCAKTCNRCNTFI</sequence>
<dbReference type="AlphaFoldDB" id="A0A0M3IK53"/>
<evidence type="ECO:0000256" key="1">
    <source>
        <dbReference type="PROSITE-ProRule" id="PRU01005"/>
    </source>
</evidence>
<dbReference type="InterPro" id="IPR003582">
    <property type="entry name" value="ShKT_dom"/>
</dbReference>
<evidence type="ECO:0000313" key="3">
    <source>
        <dbReference type="Proteomes" id="UP000036681"/>
    </source>
</evidence>
<dbReference type="Pfam" id="PF01549">
    <property type="entry name" value="ShK"/>
    <property type="match status" value="1"/>
</dbReference>
<dbReference type="Gene3D" id="1.10.10.1940">
    <property type="match status" value="1"/>
</dbReference>
<evidence type="ECO:0000313" key="4">
    <source>
        <dbReference type="WBParaSite" id="ALUE_0001909801-mRNA-1"/>
    </source>
</evidence>
<reference evidence="4" key="1">
    <citation type="submission" date="2017-02" db="UniProtKB">
        <authorList>
            <consortium name="WormBaseParasite"/>
        </authorList>
    </citation>
    <scope>IDENTIFICATION</scope>
</reference>
<accession>A0A0M3IK53</accession>
<proteinExistence type="predicted"/>
<dbReference type="SMART" id="SM00254">
    <property type="entry name" value="ShKT"/>
    <property type="match status" value="1"/>
</dbReference>
<evidence type="ECO:0000259" key="2">
    <source>
        <dbReference type="PROSITE" id="PS51670"/>
    </source>
</evidence>
<organism evidence="3 4">
    <name type="scientific">Ascaris lumbricoides</name>
    <name type="common">Giant roundworm</name>
    <dbReference type="NCBI Taxonomy" id="6252"/>
    <lineage>
        <taxon>Eukaryota</taxon>
        <taxon>Metazoa</taxon>
        <taxon>Ecdysozoa</taxon>
        <taxon>Nematoda</taxon>
        <taxon>Chromadorea</taxon>
        <taxon>Rhabditida</taxon>
        <taxon>Spirurina</taxon>
        <taxon>Ascaridomorpha</taxon>
        <taxon>Ascaridoidea</taxon>
        <taxon>Ascarididae</taxon>
        <taxon>Ascaris</taxon>
    </lineage>
</organism>
<dbReference type="Proteomes" id="UP000036681">
    <property type="component" value="Unplaced"/>
</dbReference>
<keyword evidence="1" id="KW-1015">Disulfide bond</keyword>
<keyword evidence="3" id="KW-1185">Reference proteome</keyword>
<dbReference type="WBParaSite" id="ALUE_0001909801-mRNA-1">
    <property type="protein sequence ID" value="ALUE_0001909801-mRNA-1"/>
    <property type="gene ID" value="ALUE_0001909801"/>
</dbReference>
<dbReference type="PROSITE" id="PS51670">
    <property type="entry name" value="SHKT"/>
    <property type="match status" value="1"/>
</dbReference>